<dbReference type="InterPro" id="IPR017441">
    <property type="entry name" value="Protein_kinase_ATP_BS"/>
</dbReference>
<organism evidence="5 6">
    <name type="scientific">Paramuricea clavata</name>
    <name type="common">Red gorgonian</name>
    <name type="synonym">Violescent sea-whip</name>
    <dbReference type="NCBI Taxonomy" id="317549"/>
    <lineage>
        <taxon>Eukaryota</taxon>
        <taxon>Metazoa</taxon>
        <taxon>Cnidaria</taxon>
        <taxon>Anthozoa</taxon>
        <taxon>Octocorallia</taxon>
        <taxon>Malacalcyonacea</taxon>
        <taxon>Plexauridae</taxon>
        <taxon>Paramuricea</taxon>
    </lineage>
</organism>
<reference evidence="5" key="1">
    <citation type="submission" date="2020-04" db="EMBL/GenBank/DDBJ databases">
        <authorList>
            <person name="Alioto T."/>
            <person name="Alioto T."/>
            <person name="Gomez Garrido J."/>
        </authorList>
    </citation>
    <scope>NUCLEOTIDE SEQUENCE</scope>
    <source>
        <strain evidence="5">A484AB</strain>
    </source>
</reference>
<evidence type="ECO:0000256" key="3">
    <source>
        <dbReference type="ARBA" id="ARBA00022777"/>
    </source>
</evidence>
<dbReference type="PANTHER" id="PTHR11042">
    <property type="entry name" value="EUKARYOTIC TRANSLATION INITIATION FACTOR 2-ALPHA KINASE EIF2-ALPHA KINASE -RELATED"/>
    <property type="match status" value="1"/>
</dbReference>
<dbReference type="SUPFAM" id="SSF56112">
    <property type="entry name" value="Protein kinase-like (PK-like)"/>
    <property type="match status" value="1"/>
</dbReference>
<dbReference type="GO" id="GO:0005737">
    <property type="term" value="C:cytoplasm"/>
    <property type="evidence" value="ECO:0007669"/>
    <property type="project" value="TreeGrafter"/>
</dbReference>
<keyword evidence="2" id="KW-0547">Nucleotide-binding</keyword>
<dbReference type="Pfam" id="PF00069">
    <property type="entry name" value="Pkinase"/>
    <property type="match status" value="1"/>
</dbReference>
<dbReference type="Proteomes" id="UP001152795">
    <property type="component" value="Unassembled WGS sequence"/>
</dbReference>
<evidence type="ECO:0000313" key="6">
    <source>
        <dbReference type="Proteomes" id="UP001152795"/>
    </source>
</evidence>
<keyword evidence="1" id="KW-0808">Transferase</keyword>
<dbReference type="EMBL" id="CACRXK020001876">
    <property type="protein sequence ID" value="CAB3991570.1"/>
    <property type="molecule type" value="Genomic_DNA"/>
</dbReference>
<comment type="caution">
    <text evidence="5">The sequence shown here is derived from an EMBL/GenBank/DDBJ whole genome shotgun (WGS) entry which is preliminary data.</text>
</comment>
<gene>
    <name evidence="5" type="ORF">PACLA_8A028842</name>
</gene>
<dbReference type="Gene3D" id="3.30.200.20">
    <property type="entry name" value="Phosphorylase Kinase, domain 1"/>
    <property type="match status" value="1"/>
</dbReference>
<dbReference type="Gene3D" id="1.10.510.10">
    <property type="entry name" value="Transferase(Phosphotransferase) domain 1"/>
    <property type="match status" value="1"/>
</dbReference>
<dbReference type="PROSITE" id="PS00107">
    <property type="entry name" value="PROTEIN_KINASE_ATP"/>
    <property type="match status" value="1"/>
</dbReference>
<evidence type="ECO:0000313" key="5">
    <source>
        <dbReference type="EMBL" id="CAB3991570.1"/>
    </source>
</evidence>
<dbReference type="GO" id="GO:0005524">
    <property type="term" value="F:ATP binding"/>
    <property type="evidence" value="ECO:0007669"/>
    <property type="project" value="UniProtKB-UniRule"/>
</dbReference>
<dbReference type="GO" id="GO:0004672">
    <property type="term" value="F:protein kinase activity"/>
    <property type="evidence" value="ECO:0007669"/>
    <property type="project" value="InterPro"/>
</dbReference>
<name>A0A6S7H4S9_PARCT</name>
<keyword evidence="3 5" id="KW-0418">Kinase</keyword>
<protein>
    <submittedName>
        <fullName evidence="5">Interferon-induced, double-stranded RNA-activated kinase isoform X1</fullName>
    </submittedName>
</protein>
<dbReference type="AlphaFoldDB" id="A0A6S7H4S9"/>
<keyword evidence="6" id="KW-1185">Reference proteome</keyword>
<dbReference type="PROSITE" id="PS50011">
    <property type="entry name" value="PROTEIN_KINASE_DOM"/>
    <property type="match status" value="1"/>
</dbReference>
<proteinExistence type="predicted"/>
<dbReference type="InterPro" id="IPR050339">
    <property type="entry name" value="CC_SR_Kinase"/>
</dbReference>
<keyword evidence="4" id="KW-0067">ATP-binding</keyword>
<dbReference type="CDD" id="cd00180">
    <property type="entry name" value="PKc"/>
    <property type="match status" value="1"/>
</dbReference>
<sequence>MSTFINVMDKETAEFTKIKYALAFQREFYCVGDKPLGKGAFGHVVKASCRKEGRTYAIKVINKDTKVKYQEREVKALVTFKLSEESKRNVIEYYASWLLQVGDEQRLCIQMELCSVSLENFVYENKIGGPEIIQAQGPPRFYHQVFQQILSGLVFIHSIRWVHRDIHPGNILVVNPNPQQIRDIHVKIADFGLARHIGIEYEVVGLTIVPKLEKVSHFSRNALFRAPELKNDTYDFKVDVYSAGMMLYFISRYLENKNEWNTELKDLKQRKFQPKERIFYKDEKLSTLINNLLQEDPNARLSARRAKEYMFPTQTTPKDSTDAKESMPKTPFIVRKENEQDFSQCCLNQFTLSAITAEVERGTGVKRGRQVLREERMVQGEKKRIKIEHDDNVKDIFNIAAQKERDVVVVVIEQPEDDDNLEIEEFSSVETVMEST</sequence>
<dbReference type="OrthoDB" id="341578at2759"/>
<evidence type="ECO:0000256" key="2">
    <source>
        <dbReference type="ARBA" id="ARBA00022741"/>
    </source>
</evidence>
<evidence type="ECO:0000256" key="4">
    <source>
        <dbReference type="ARBA" id="ARBA00022840"/>
    </source>
</evidence>
<dbReference type="GO" id="GO:0005634">
    <property type="term" value="C:nucleus"/>
    <property type="evidence" value="ECO:0007669"/>
    <property type="project" value="TreeGrafter"/>
</dbReference>
<dbReference type="InterPro" id="IPR011009">
    <property type="entry name" value="Kinase-like_dom_sf"/>
</dbReference>
<dbReference type="InterPro" id="IPR000719">
    <property type="entry name" value="Prot_kinase_dom"/>
</dbReference>
<accession>A0A6S7H4S9</accession>
<evidence type="ECO:0000256" key="1">
    <source>
        <dbReference type="ARBA" id="ARBA00022679"/>
    </source>
</evidence>